<dbReference type="Proteomes" id="UP000046680">
    <property type="component" value="Unassembled WGS sequence"/>
</dbReference>
<dbReference type="EMBL" id="CQQC01003110">
    <property type="protein sequence ID" value="CNX45140.1"/>
    <property type="molecule type" value="Genomic_DNA"/>
</dbReference>
<dbReference type="AlphaFoldDB" id="A0A655JL13"/>
<dbReference type="Proteomes" id="UP000039217">
    <property type="component" value="Unassembled WGS sequence"/>
</dbReference>
<evidence type="ECO:0000313" key="7">
    <source>
        <dbReference type="Proteomes" id="UP000044938"/>
    </source>
</evidence>
<sequence>MASTPASIWPTRNAMVRSVSLAISACQLAGSANIIALTWA</sequence>
<evidence type="ECO:0000313" key="10">
    <source>
        <dbReference type="Proteomes" id="UP000048289"/>
    </source>
</evidence>
<dbReference type="EMBL" id="CFOE01000604">
    <property type="protein sequence ID" value="CFE43681.1"/>
    <property type="molecule type" value="Genomic_DNA"/>
</dbReference>
<dbReference type="Proteomes" id="UP000048289">
    <property type="component" value="Unassembled WGS sequence"/>
</dbReference>
<evidence type="ECO:0000313" key="8">
    <source>
        <dbReference type="Proteomes" id="UP000045842"/>
    </source>
</evidence>
<dbReference type="Proteomes" id="UP000045842">
    <property type="component" value="Unassembled WGS sequence"/>
</dbReference>
<reference evidence="6 7" key="1">
    <citation type="submission" date="2015-03" db="EMBL/GenBank/DDBJ databases">
        <authorList>
            <consortium name="Pathogen Informatics"/>
        </authorList>
    </citation>
    <scope>NUCLEOTIDE SEQUENCE [LARGE SCALE GENOMIC DNA]</scope>
    <source>
        <strain evidence="2 9">C09601061</strain>
        <strain evidence="3 6">D00501624</strain>
        <strain evidence="4 8">G09801536</strain>
        <strain evidence="1 10">G09901357</strain>
        <strain evidence="5 7">M09401471</strain>
    </source>
</reference>
<dbReference type="EMBL" id="CGCX01001401">
    <property type="protein sequence ID" value="CFR94126.1"/>
    <property type="molecule type" value="Genomic_DNA"/>
</dbReference>
<evidence type="ECO:0000313" key="6">
    <source>
        <dbReference type="Proteomes" id="UP000039217"/>
    </source>
</evidence>
<evidence type="ECO:0000313" key="9">
    <source>
        <dbReference type="Proteomes" id="UP000046680"/>
    </source>
</evidence>
<evidence type="ECO:0000313" key="2">
    <source>
        <dbReference type="EMBL" id="CFR94126.1"/>
    </source>
</evidence>
<proteinExistence type="predicted"/>
<evidence type="ECO:0000313" key="4">
    <source>
        <dbReference type="EMBL" id="COW33772.1"/>
    </source>
</evidence>
<dbReference type="Proteomes" id="UP000044938">
    <property type="component" value="Unassembled WGS sequence"/>
</dbReference>
<evidence type="ECO:0000313" key="3">
    <source>
        <dbReference type="EMBL" id="CNX45140.1"/>
    </source>
</evidence>
<organism evidence="5 7">
    <name type="scientific">Mycobacterium tuberculosis</name>
    <dbReference type="NCBI Taxonomy" id="1773"/>
    <lineage>
        <taxon>Bacteria</taxon>
        <taxon>Bacillati</taxon>
        <taxon>Actinomycetota</taxon>
        <taxon>Actinomycetes</taxon>
        <taxon>Mycobacteriales</taxon>
        <taxon>Mycobacteriaceae</taxon>
        <taxon>Mycobacterium</taxon>
        <taxon>Mycobacterium tuberculosis complex</taxon>
    </lineage>
</organism>
<dbReference type="EMBL" id="CSAJ01000726">
    <property type="protein sequence ID" value="COX12543.1"/>
    <property type="molecule type" value="Genomic_DNA"/>
</dbReference>
<dbReference type="EMBL" id="CSAD01000718">
    <property type="protein sequence ID" value="COW33772.1"/>
    <property type="molecule type" value="Genomic_DNA"/>
</dbReference>
<protein>
    <submittedName>
        <fullName evidence="5">Uncharacterized protein</fullName>
    </submittedName>
</protein>
<name>A0A655JL13_MYCTX</name>
<evidence type="ECO:0000313" key="1">
    <source>
        <dbReference type="EMBL" id="CFE43681.1"/>
    </source>
</evidence>
<evidence type="ECO:0000313" key="5">
    <source>
        <dbReference type="EMBL" id="COX12543.1"/>
    </source>
</evidence>
<accession>A0A655JL13</accession>
<gene>
    <name evidence="2" type="ORF">ERS007657_03123</name>
    <name evidence="3" type="ORF">ERS007661_04633</name>
    <name evidence="4" type="ORF">ERS007679_03672</name>
    <name evidence="1" type="ORF">ERS007681_03464</name>
    <name evidence="5" type="ORF">ERS007720_03955</name>
</gene>